<accession>A0A2H3CXY1</accession>
<dbReference type="AlphaFoldDB" id="A0A2H3CXY1"/>
<organism evidence="1 2">
    <name type="scientific">Armillaria gallica</name>
    <name type="common">Bulbous honey fungus</name>
    <name type="synonym">Armillaria bulbosa</name>
    <dbReference type="NCBI Taxonomy" id="47427"/>
    <lineage>
        <taxon>Eukaryota</taxon>
        <taxon>Fungi</taxon>
        <taxon>Dikarya</taxon>
        <taxon>Basidiomycota</taxon>
        <taxon>Agaricomycotina</taxon>
        <taxon>Agaricomycetes</taxon>
        <taxon>Agaricomycetidae</taxon>
        <taxon>Agaricales</taxon>
        <taxon>Marasmiineae</taxon>
        <taxon>Physalacriaceae</taxon>
        <taxon>Armillaria</taxon>
    </lineage>
</organism>
<proteinExistence type="predicted"/>
<reference evidence="2" key="1">
    <citation type="journal article" date="2017" name="Nat. Ecol. Evol.">
        <title>Genome expansion and lineage-specific genetic innovations in the forest pathogenic fungi Armillaria.</title>
        <authorList>
            <person name="Sipos G."/>
            <person name="Prasanna A.N."/>
            <person name="Walter M.C."/>
            <person name="O'Connor E."/>
            <person name="Balint B."/>
            <person name="Krizsan K."/>
            <person name="Kiss B."/>
            <person name="Hess J."/>
            <person name="Varga T."/>
            <person name="Slot J."/>
            <person name="Riley R."/>
            <person name="Boka B."/>
            <person name="Rigling D."/>
            <person name="Barry K."/>
            <person name="Lee J."/>
            <person name="Mihaltcheva S."/>
            <person name="LaButti K."/>
            <person name="Lipzen A."/>
            <person name="Waldron R."/>
            <person name="Moloney N.M."/>
            <person name="Sperisen C."/>
            <person name="Kredics L."/>
            <person name="Vagvoelgyi C."/>
            <person name="Patrignani A."/>
            <person name="Fitzpatrick D."/>
            <person name="Nagy I."/>
            <person name="Doyle S."/>
            <person name="Anderson J.B."/>
            <person name="Grigoriev I.V."/>
            <person name="Gueldener U."/>
            <person name="Muensterkoetter M."/>
            <person name="Nagy L.G."/>
        </authorList>
    </citation>
    <scope>NUCLEOTIDE SEQUENCE [LARGE SCALE GENOMIC DNA]</scope>
    <source>
        <strain evidence="2">Ar21-2</strain>
    </source>
</reference>
<evidence type="ECO:0000313" key="1">
    <source>
        <dbReference type="EMBL" id="PBK81637.1"/>
    </source>
</evidence>
<sequence length="120" mass="13340">MAPVGFVQLLTAPLRRVMVPTSKSTFRANYVYACHRMSVFHILGGNISPILQTILLMNMFAAGTRVFVFSTTGELIRGVVESTSRTADFWSETLQGMVLVKIRRESGDIISLPHVLIIEL</sequence>
<dbReference type="OrthoDB" id="3237761at2759"/>
<protein>
    <submittedName>
        <fullName evidence="1">Uncharacterized protein</fullName>
    </submittedName>
</protein>
<dbReference type="Proteomes" id="UP000217790">
    <property type="component" value="Unassembled WGS sequence"/>
</dbReference>
<evidence type="ECO:0000313" key="2">
    <source>
        <dbReference type="Proteomes" id="UP000217790"/>
    </source>
</evidence>
<keyword evidence="2" id="KW-1185">Reference proteome</keyword>
<dbReference type="InParanoid" id="A0A2H3CXY1"/>
<gene>
    <name evidence="1" type="ORF">ARMGADRAFT_1039215</name>
</gene>
<name>A0A2H3CXY1_ARMGA</name>
<dbReference type="EMBL" id="KZ293727">
    <property type="protein sequence ID" value="PBK81637.1"/>
    <property type="molecule type" value="Genomic_DNA"/>
</dbReference>